<feature type="transmembrane region" description="Helical" evidence="1">
    <location>
        <begin position="6"/>
        <end position="25"/>
    </location>
</feature>
<evidence type="ECO:0000313" key="4">
    <source>
        <dbReference type="Proteomes" id="UP000031972"/>
    </source>
</evidence>
<gene>
    <name evidence="3" type="ORF">KR50_14140</name>
</gene>
<dbReference type="InterPro" id="IPR003675">
    <property type="entry name" value="Rce1/LyrA-like_dom"/>
</dbReference>
<organism evidence="3 4">
    <name type="scientific">Jeotgalibacillus campisalis</name>
    <dbReference type="NCBI Taxonomy" id="220754"/>
    <lineage>
        <taxon>Bacteria</taxon>
        <taxon>Bacillati</taxon>
        <taxon>Bacillota</taxon>
        <taxon>Bacilli</taxon>
        <taxon>Bacillales</taxon>
        <taxon>Caryophanaceae</taxon>
        <taxon>Jeotgalibacillus</taxon>
    </lineage>
</organism>
<feature type="transmembrane region" description="Helical" evidence="1">
    <location>
        <begin position="150"/>
        <end position="180"/>
    </location>
</feature>
<reference evidence="3 4" key="1">
    <citation type="submission" date="2015-01" db="EMBL/GenBank/DDBJ databases">
        <title>Jeotgalibacillus campisalis genome sequencing.</title>
        <authorList>
            <person name="Goh K.M."/>
            <person name="Chan K.-G."/>
            <person name="Yaakop A.S."/>
            <person name="Ee R."/>
            <person name="Gan H.M."/>
            <person name="Chan C.S."/>
        </authorList>
    </citation>
    <scope>NUCLEOTIDE SEQUENCE [LARGE SCALE GENOMIC DNA]</scope>
    <source>
        <strain evidence="3 4">SF-57</strain>
    </source>
</reference>
<dbReference type="OrthoDB" id="8607342at2"/>
<sequence>MGVTKIKLTLFIYIGLLITTGYLINSLFQFSPNFNEYRGAIWLLAFICLTLGFRDVREIINPLLNVKFIYKPSAYLYIIISLVIPYLLLLICVHYEILLDETFILNYKYRQWPTAGWSDYLRSGILTPIWEELFFRGVLLFFLIKYTKPFLAICITSILFALFHPQFLIITLVAGVLFSITAYKTNSLIPSLLSHSLWNLFMMSLFA</sequence>
<keyword evidence="4" id="KW-1185">Reference proteome</keyword>
<name>A0A0C2VWM9_9BACL</name>
<dbReference type="GO" id="GO:0004175">
    <property type="term" value="F:endopeptidase activity"/>
    <property type="evidence" value="ECO:0007669"/>
    <property type="project" value="UniProtKB-ARBA"/>
</dbReference>
<comment type="caution">
    <text evidence="3">The sequence shown here is derived from an EMBL/GenBank/DDBJ whole genome shotgun (WGS) entry which is preliminary data.</text>
</comment>
<dbReference type="Pfam" id="PF02517">
    <property type="entry name" value="Rce1-like"/>
    <property type="match status" value="1"/>
</dbReference>
<dbReference type="Proteomes" id="UP000031972">
    <property type="component" value="Unassembled WGS sequence"/>
</dbReference>
<keyword evidence="1" id="KW-1133">Transmembrane helix</keyword>
<evidence type="ECO:0000256" key="1">
    <source>
        <dbReference type="SAM" id="Phobius"/>
    </source>
</evidence>
<dbReference type="EMBL" id="JXRR01000013">
    <property type="protein sequence ID" value="KIL48378.1"/>
    <property type="molecule type" value="Genomic_DNA"/>
</dbReference>
<feature type="transmembrane region" description="Helical" evidence="1">
    <location>
        <begin position="37"/>
        <end position="54"/>
    </location>
</feature>
<dbReference type="PANTHER" id="PTHR36435">
    <property type="entry name" value="SLR1288 PROTEIN"/>
    <property type="match status" value="1"/>
</dbReference>
<dbReference type="RefSeq" id="WP_052476850.1">
    <property type="nucleotide sequence ID" value="NZ_JXRR01000013.1"/>
</dbReference>
<proteinExistence type="predicted"/>
<keyword evidence="1" id="KW-0812">Transmembrane</keyword>
<evidence type="ECO:0000313" key="3">
    <source>
        <dbReference type="EMBL" id="KIL48378.1"/>
    </source>
</evidence>
<evidence type="ECO:0000259" key="2">
    <source>
        <dbReference type="Pfam" id="PF02517"/>
    </source>
</evidence>
<feature type="domain" description="CAAX prenyl protease 2/Lysostaphin resistance protein A-like" evidence="2">
    <location>
        <begin position="117"/>
        <end position="201"/>
    </location>
</feature>
<feature type="transmembrane region" description="Helical" evidence="1">
    <location>
        <begin position="74"/>
        <end position="99"/>
    </location>
</feature>
<protein>
    <recommendedName>
        <fullName evidence="2">CAAX prenyl protease 2/Lysostaphin resistance protein A-like domain-containing protein</fullName>
    </recommendedName>
</protein>
<keyword evidence="1" id="KW-0472">Membrane</keyword>
<dbReference type="PANTHER" id="PTHR36435:SF1">
    <property type="entry name" value="CAAX AMINO TERMINAL PROTEASE FAMILY PROTEIN"/>
    <property type="match status" value="1"/>
</dbReference>
<dbReference type="GO" id="GO:0080120">
    <property type="term" value="P:CAAX-box protein maturation"/>
    <property type="evidence" value="ECO:0007669"/>
    <property type="project" value="UniProtKB-ARBA"/>
</dbReference>
<accession>A0A0C2VWM9</accession>
<dbReference type="InterPro" id="IPR052710">
    <property type="entry name" value="CAAX_protease"/>
</dbReference>
<dbReference type="AlphaFoldDB" id="A0A0C2VWM9"/>
<dbReference type="PATRIC" id="fig|220754.4.peg.1439"/>